<dbReference type="EMBL" id="BAABUJ010000008">
    <property type="protein sequence ID" value="GAA5797600.1"/>
    <property type="molecule type" value="Genomic_DNA"/>
</dbReference>
<accession>A0ABP9XTE9</accession>
<feature type="region of interest" description="Disordered" evidence="1">
    <location>
        <begin position="137"/>
        <end position="156"/>
    </location>
</feature>
<feature type="compositionally biased region" description="Polar residues" evidence="1">
    <location>
        <begin position="137"/>
        <end position="148"/>
    </location>
</feature>
<sequence>MYKPIHIESTCSLPLTRENLMNFQDTMSQQKDSVTNEILQRYCHEINLSRQQQPSLYRERCQSTPPPPQRDVVVASPRVLPFPYHNDSMFLPTAEHIQYQNIHTSVVSSSTSRADSSSIPPESEYLTSRPHLTTNISNRSLSSLQQQPSERRSLPARLDYGRNIVISKSNSNKQQRFLRRSSSFGSNSTLSELPQQQDDIKKPWLKRILKFFNKNKKVVVKESSINEDSSVHQVWYCQYSKNPSTRFEKYYHHQSQMVSVS</sequence>
<organism evidence="2 3">
    <name type="scientific">Helicostylum pulchrum</name>
    <dbReference type="NCBI Taxonomy" id="562976"/>
    <lineage>
        <taxon>Eukaryota</taxon>
        <taxon>Fungi</taxon>
        <taxon>Fungi incertae sedis</taxon>
        <taxon>Mucoromycota</taxon>
        <taxon>Mucoromycotina</taxon>
        <taxon>Mucoromycetes</taxon>
        <taxon>Mucorales</taxon>
        <taxon>Mucorineae</taxon>
        <taxon>Mucoraceae</taxon>
        <taxon>Helicostylum</taxon>
    </lineage>
</organism>
<name>A0ABP9XTE9_9FUNG</name>
<evidence type="ECO:0000313" key="2">
    <source>
        <dbReference type="EMBL" id="GAA5797600.1"/>
    </source>
</evidence>
<feature type="region of interest" description="Disordered" evidence="1">
    <location>
        <begin position="171"/>
        <end position="191"/>
    </location>
</feature>
<protein>
    <submittedName>
        <fullName evidence="2">Uncharacterized protein</fullName>
    </submittedName>
</protein>
<gene>
    <name evidence="2" type="ORF">HPULCUR_002989</name>
</gene>
<evidence type="ECO:0000256" key="1">
    <source>
        <dbReference type="SAM" id="MobiDB-lite"/>
    </source>
</evidence>
<feature type="region of interest" description="Disordered" evidence="1">
    <location>
        <begin position="111"/>
        <end position="130"/>
    </location>
</feature>
<evidence type="ECO:0000313" key="3">
    <source>
        <dbReference type="Proteomes" id="UP001476247"/>
    </source>
</evidence>
<reference evidence="2 3" key="1">
    <citation type="submission" date="2024-04" db="EMBL/GenBank/DDBJ databases">
        <title>genome sequences of Mucor flavus KT1a and Helicostylum pulchrum KT1b strains isolation_sourced from the surface of a dry-aged beef.</title>
        <authorList>
            <person name="Toyotome T."/>
            <person name="Hosono M."/>
            <person name="Torimaru M."/>
            <person name="Fukuda K."/>
            <person name="Mikami N."/>
        </authorList>
    </citation>
    <scope>NUCLEOTIDE SEQUENCE [LARGE SCALE GENOMIC DNA]</scope>
    <source>
        <strain evidence="2 3">KT1b</strain>
    </source>
</reference>
<comment type="caution">
    <text evidence="2">The sequence shown here is derived from an EMBL/GenBank/DDBJ whole genome shotgun (WGS) entry which is preliminary data.</text>
</comment>
<proteinExistence type="predicted"/>
<keyword evidence="3" id="KW-1185">Reference proteome</keyword>
<dbReference type="Proteomes" id="UP001476247">
    <property type="component" value="Unassembled WGS sequence"/>
</dbReference>